<dbReference type="EMBL" id="GBHO01030008">
    <property type="protein sequence ID" value="JAG13596.1"/>
    <property type="molecule type" value="Transcribed_RNA"/>
</dbReference>
<protein>
    <submittedName>
        <fullName evidence="2">Protein Shroom3</fullName>
    </submittedName>
</protein>
<evidence type="ECO:0000313" key="2">
    <source>
        <dbReference type="EMBL" id="JAG13596.1"/>
    </source>
</evidence>
<organism evidence="2">
    <name type="scientific">Lygus hesperus</name>
    <name type="common">Western plant bug</name>
    <dbReference type="NCBI Taxonomy" id="30085"/>
    <lineage>
        <taxon>Eukaryota</taxon>
        <taxon>Metazoa</taxon>
        <taxon>Ecdysozoa</taxon>
        <taxon>Arthropoda</taxon>
        <taxon>Hexapoda</taxon>
        <taxon>Insecta</taxon>
        <taxon>Pterygota</taxon>
        <taxon>Neoptera</taxon>
        <taxon>Paraneoptera</taxon>
        <taxon>Hemiptera</taxon>
        <taxon>Heteroptera</taxon>
        <taxon>Panheteroptera</taxon>
        <taxon>Cimicomorpha</taxon>
        <taxon>Miridae</taxon>
        <taxon>Mirini</taxon>
        <taxon>Lygus</taxon>
    </lineage>
</organism>
<reference evidence="2" key="1">
    <citation type="journal article" date="2014" name="PLoS ONE">
        <title>Transcriptome-Based Identification of ABC Transporters in the Western Tarnished Plant Bug Lygus hesperus.</title>
        <authorList>
            <person name="Hull J.J."/>
            <person name="Chaney K."/>
            <person name="Geib S.M."/>
            <person name="Fabrick J.A."/>
            <person name="Brent C.S."/>
            <person name="Walsh D."/>
            <person name="Lavine L.C."/>
        </authorList>
    </citation>
    <scope>NUCLEOTIDE SEQUENCE</scope>
</reference>
<proteinExistence type="predicted"/>
<gene>
    <name evidence="2" type="primary">Shroom3</name>
    <name evidence="2" type="ORF">CM83_101677</name>
</gene>
<sequence>MFPNFIHSRMSKINPDDPNFAHLVRQIIFDEEKDKLLEPKNQNGVSSEPEPSSCGILKKQQPAFNISIINSDDSDKDPDFVVYEDSSDETEDSDLSGIRTIESYKCICIFERILSVFPKEIQHDTNYDNQFQMPMQELMRI</sequence>
<accession>A0A0A9X1U4</accession>
<dbReference type="AlphaFoldDB" id="A0A0A9X1U4"/>
<name>A0A0A9X1U4_LYGHE</name>
<feature type="region of interest" description="Disordered" evidence="1">
    <location>
        <begin position="68"/>
        <end position="94"/>
    </location>
</feature>
<reference evidence="2" key="2">
    <citation type="submission" date="2014-07" db="EMBL/GenBank/DDBJ databases">
        <authorList>
            <person name="Hull J."/>
        </authorList>
    </citation>
    <scope>NUCLEOTIDE SEQUENCE</scope>
</reference>
<feature type="compositionally biased region" description="Acidic residues" evidence="1">
    <location>
        <begin position="85"/>
        <end position="94"/>
    </location>
</feature>
<evidence type="ECO:0000256" key="1">
    <source>
        <dbReference type="SAM" id="MobiDB-lite"/>
    </source>
</evidence>